<dbReference type="Pfam" id="PF12076">
    <property type="entry name" value="CER1-like_C"/>
    <property type="match status" value="1"/>
</dbReference>
<evidence type="ECO:0000313" key="9">
    <source>
        <dbReference type="EMBL" id="KAG0584216.1"/>
    </source>
</evidence>
<dbReference type="GO" id="GO:0016491">
    <property type="term" value="F:oxidoreductase activity"/>
    <property type="evidence" value="ECO:0007669"/>
    <property type="project" value="InterPro"/>
</dbReference>
<comment type="similarity">
    <text evidence="2">Belongs to the sterol desaturase family.</text>
</comment>
<evidence type="ECO:0000259" key="8">
    <source>
        <dbReference type="Pfam" id="PF12076"/>
    </source>
</evidence>
<keyword evidence="4 6" id="KW-1133">Transmembrane helix</keyword>
<protein>
    <submittedName>
        <fullName evidence="9">Uncharacterized protein</fullName>
    </submittedName>
</protein>
<dbReference type="SUPFAM" id="SSF51735">
    <property type="entry name" value="NAD(P)-binding Rossmann-fold domains"/>
    <property type="match status" value="1"/>
</dbReference>
<proteinExistence type="inferred from homology"/>
<evidence type="ECO:0000259" key="7">
    <source>
        <dbReference type="Pfam" id="PF04116"/>
    </source>
</evidence>
<evidence type="ECO:0000256" key="1">
    <source>
        <dbReference type="ARBA" id="ARBA00004141"/>
    </source>
</evidence>
<evidence type="ECO:0000256" key="5">
    <source>
        <dbReference type="ARBA" id="ARBA00023136"/>
    </source>
</evidence>
<comment type="caution">
    <text evidence="9">The sequence shown here is derived from an EMBL/GenBank/DDBJ whole genome shotgun (WGS) entry which is preliminary data.</text>
</comment>
<evidence type="ECO:0000313" key="10">
    <source>
        <dbReference type="Proteomes" id="UP000822688"/>
    </source>
</evidence>
<dbReference type="PANTHER" id="PTHR11863">
    <property type="entry name" value="STEROL DESATURASE"/>
    <property type="match status" value="1"/>
</dbReference>
<accession>A0A8T0IN02</accession>
<sequence length="626" mass="71967">MVAKEAFLAEWPWEKLHHFKYAVYTPFLYRLMQTLVYGKGEADNWSMHMFWLVVARYAVQQLWGSVSRLHCIVRRRVVHENAGSFDQVDREFHSDNHIMLQLVFLSMAHAWFPGFSHISTWNVKGLFCAFLLHASVVESIYYGMHRAFHTESLFRNYHYLHHLSTVPEPATGGITTMLEQALQSLLLLVPLLGAAALGSASMSMVYIYFIAFDFFKCWGHSNFEFVPAWFRNLPGVKYLLYTPSYHSLHHTEQNSNFCLFMPLFDYLGGTVDPRTDLLYEELRNGRPEQIPDFVFLAHCIDVLSSLHVSFCIRTLAANPYVCHYFIWWMWPFTLFFLNIFWYFGQTFVADAYNLKLLKCMTWVIPRHGFQYFLPFGLDTINNHIENAILDADSKGVKVLSLAALNKNEALNGGGLLFVMKHPNLKVRVVHGNTLTAAVIIKTLPPDVKEVFMNGATSKLGRAIALYLCRLGIRVLMLTNSKERFDAIQREAPSEYRKNLIQVTKYQAGRNCKTWIVGKWTWAKDQQFAPPGTFFHQFVVPVIAEVRKDCTYGQLAGMFLPNQDVRGLRTCEFTMERGAVHACHAGGLVHALEGWRHHEVGSIDVDRIDVVWEAALRHGFAPVTAYH</sequence>
<evidence type="ECO:0000256" key="2">
    <source>
        <dbReference type="ARBA" id="ARBA00009324"/>
    </source>
</evidence>
<dbReference type="InterPro" id="IPR021940">
    <property type="entry name" value="CER1-like_C"/>
</dbReference>
<feature type="domain" description="Fatty acid hydroxylase" evidence="7">
    <location>
        <begin position="131"/>
        <end position="270"/>
    </location>
</feature>
<dbReference type="Proteomes" id="UP000822688">
    <property type="component" value="Chromosome 3"/>
</dbReference>
<gene>
    <name evidence="9" type="ORF">KC19_3G194100</name>
</gene>
<organism evidence="9 10">
    <name type="scientific">Ceratodon purpureus</name>
    <name type="common">Fire moss</name>
    <name type="synonym">Dicranum purpureum</name>
    <dbReference type="NCBI Taxonomy" id="3225"/>
    <lineage>
        <taxon>Eukaryota</taxon>
        <taxon>Viridiplantae</taxon>
        <taxon>Streptophyta</taxon>
        <taxon>Embryophyta</taxon>
        <taxon>Bryophyta</taxon>
        <taxon>Bryophytina</taxon>
        <taxon>Bryopsida</taxon>
        <taxon>Dicranidae</taxon>
        <taxon>Pseudoditrichales</taxon>
        <taxon>Ditrichaceae</taxon>
        <taxon>Ceratodon</taxon>
    </lineage>
</organism>
<reference evidence="9" key="1">
    <citation type="submission" date="2020-06" db="EMBL/GenBank/DDBJ databases">
        <title>WGS assembly of Ceratodon purpureus strain R40.</title>
        <authorList>
            <person name="Carey S.B."/>
            <person name="Jenkins J."/>
            <person name="Shu S."/>
            <person name="Lovell J.T."/>
            <person name="Sreedasyam A."/>
            <person name="Maumus F."/>
            <person name="Tiley G.P."/>
            <person name="Fernandez-Pozo N."/>
            <person name="Barry K."/>
            <person name="Chen C."/>
            <person name="Wang M."/>
            <person name="Lipzen A."/>
            <person name="Daum C."/>
            <person name="Saski C.A."/>
            <person name="Payton A.C."/>
            <person name="Mcbreen J.C."/>
            <person name="Conrad R.E."/>
            <person name="Kollar L.M."/>
            <person name="Olsson S."/>
            <person name="Huttunen S."/>
            <person name="Landis J.B."/>
            <person name="Wickett N.J."/>
            <person name="Johnson M.G."/>
            <person name="Rensing S.A."/>
            <person name="Grimwood J."/>
            <person name="Schmutz J."/>
            <person name="Mcdaniel S.F."/>
        </authorList>
    </citation>
    <scope>NUCLEOTIDE SEQUENCE</scope>
    <source>
        <strain evidence="9">R40</strain>
    </source>
</reference>
<evidence type="ECO:0000256" key="4">
    <source>
        <dbReference type="ARBA" id="ARBA00022989"/>
    </source>
</evidence>
<dbReference type="GO" id="GO:0005506">
    <property type="term" value="F:iron ion binding"/>
    <property type="evidence" value="ECO:0007669"/>
    <property type="project" value="InterPro"/>
</dbReference>
<feature type="transmembrane region" description="Helical" evidence="6">
    <location>
        <begin position="185"/>
        <end position="211"/>
    </location>
</feature>
<feature type="transmembrane region" description="Helical" evidence="6">
    <location>
        <begin position="324"/>
        <end position="343"/>
    </location>
</feature>
<feature type="domain" description="Very-long-chain aldehyde decarbonylase CER1-like C-terminal" evidence="8">
    <location>
        <begin position="450"/>
        <end position="621"/>
    </location>
</feature>
<keyword evidence="10" id="KW-1185">Reference proteome</keyword>
<keyword evidence="3 6" id="KW-0812">Transmembrane</keyword>
<dbReference type="GO" id="GO:0008610">
    <property type="term" value="P:lipid biosynthetic process"/>
    <property type="evidence" value="ECO:0007669"/>
    <property type="project" value="InterPro"/>
</dbReference>
<keyword evidence="5 6" id="KW-0472">Membrane</keyword>
<evidence type="ECO:0000256" key="3">
    <source>
        <dbReference type="ARBA" id="ARBA00022692"/>
    </source>
</evidence>
<dbReference type="Pfam" id="PF04116">
    <property type="entry name" value="FA_hydroxylase"/>
    <property type="match status" value="1"/>
</dbReference>
<comment type="subcellular location">
    <subcellularLocation>
        <location evidence="1">Membrane</location>
        <topology evidence="1">Multi-pass membrane protein</topology>
    </subcellularLocation>
</comment>
<name>A0A8T0IN02_CERPU</name>
<dbReference type="InterPro" id="IPR050307">
    <property type="entry name" value="Sterol_Desaturase_Related"/>
</dbReference>
<dbReference type="GO" id="GO:0016020">
    <property type="term" value="C:membrane"/>
    <property type="evidence" value="ECO:0007669"/>
    <property type="project" value="UniProtKB-SubCell"/>
</dbReference>
<dbReference type="InterPro" id="IPR036291">
    <property type="entry name" value="NAD(P)-bd_dom_sf"/>
</dbReference>
<dbReference type="EMBL" id="CM026423">
    <property type="protein sequence ID" value="KAG0584216.1"/>
    <property type="molecule type" value="Genomic_DNA"/>
</dbReference>
<evidence type="ECO:0000256" key="6">
    <source>
        <dbReference type="SAM" id="Phobius"/>
    </source>
</evidence>
<dbReference type="InterPro" id="IPR006694">
    <property type="entry name" value="Fatty_acid_hydroxylase"/>
</dbReference>
<dbReference type="AlphaFoldDB" id="A0A8T0IN02"/>